<reference evidence="8 9" key="1">
    <citation type="submission" date="2008-05" db="EMBL/GenBank/DDBJ databases">
        <title>Complete sequence of chromosome of Geobacter lovleyi SZ.</title>
        <authorList>
            <consortium name="US DOE Joint Genome Institute"/>
            <person name="Lucas S."/>
            <person name="Copeland A."/>
            <person name="Lapidus A."/>
            <person name="Glavina del Rio T."/>
            <person name="Dalin E."/>
            <person name="Tice H."/>
            <person name="Bruce D."/>
            <person name="Goodwin L."/>
            <person name="Pitluck S."/>
            <person name="Chertkov O."/>
            <person name="Meincke L."/>
            <person name="Brettin T."/>
            <person name="Detter J.C."/>
            <person name="Han C."/>
            <person name="Tapia R."/>
            <person name="Kuske C.R."/>
            <person name="Schmutz J."/>
            <person name="Larimer F."/>
            <person name="Land M."/>
            <person name="Hauser L."/>
            <person name="Kyrpides N."/>
            <person name="Mikhailova N."/>
            <person name="Sung Y."/>
            <person name="Fletcher K.E."/>
            <person name="Ritalahti K.M."/>
            <person name="Loeffler F.E."/>
            <person name="Richardson P."/>
        </authorList>
    </citation>
    <scope>NUCLEOTIDE SEQUENCE [LARGE SCALE GENOMIC DNA]</scope>
    <source>
        <strain evidence="9">ATCC BAA-1151 / DSM 17278 / SZ</strain>
    </source>
</reference>
<feature type="domain" description="Response regulatory" evidence="7">
    <location>
        <begin position="10"/>
        <end position="126"/>
    </location>
</feature>
<keyword evidence="5" id="KW-0597">Phosphoprotein</keyword>
<dbReference type="InterPro" id="IPR002197">
    <property type="entry name" value="HTH_Fis"/>
</dbReference>
<dbReference type="SUPFAM" id="SSF46689">
    <property type="entry name" value="Homeodomain-like"/>
    <property type="match status" value="1"/>
</dbReference>
<dbReference type="OrthoDB" id="9814761at2"/>
<dbReference type="Gene3D" id="1.10.10.60">
    <property type="entry name" value="Homeodomain-like"/>
    <property type="match status" value="1"/>
</dbReference>
<dbReference type="InterPro" id="IPR025662">
    <property type="entry name" value="Sigma_54_int_dom_ATP-bd_1"/>
</dbReference>
<dbReference type="Proteomes" id="UP000002420">
    <property type="component" value="Chromosome"/>
</dbReference>
<dbReference type="PROSITE" id="PS00675">
    <property type="entry name" value="SIGMA54_INTERACT_1"/>
    <property type="match status" value="1"/>
</dbReference>
<dbReference type="eggNOG" id="COG2204">
    <property type="taxonomic scope" value="Bacteria"/>
</dbReference>
<keyword evidence="2" id="KW-0067">ATP-binding</keyword>
<sequence>MNNDLYPAFGVLLVDDEPAWLRSLSLALESNSGITNVVLCKDSREVMGILERQNIGLILLDLTMPHLCGEELLTLIGEQYPDIATIVVSGLNQVGTIVTCMKLGAYDYYVKTDDEERIVCGVLRAIKLLELQRDTKEMTQRFVTCELKHPEAFHAICTVDRAMQSIFAYIEAVAQSPLPLLITGESGVGKELLAKAAHDLSGCKGELVAVNVAGLDDTVFADTLFGHVRGAFTGAESVRRGMIEVATNGTLFLDEIGDLSTASQVKLLRLIQEGEYFPLGSDQPKRLKARIIVATHQNLETKEASGAFRRDLFYRLRTHHVLIPPLRKRIDDLPYLLDLFLEEAARTLGKKKPTPPPSLVPLLSTYSFPGNIRELKAMIYDAVSTHKGHMLSMDSFLKAINNSSEHPVTMASVPEHNPFACFERLPTFANAATYLLEEALTRAKGNQTLAARLLGISQPSLWKRLKLARR</sequence>
<dbReference type="Gene3D" id="3.40.50.300">
    <property type="entry name" value="P-loop containing nucleotide triphosphate hydrolases"/>
    <property type="match status" value="1"/>
</dbReference>
<keyword evidence="3" id="KW-0805">Transcription regulation</keyword>
<protein>
    <submittedName>
        <fullName evidence="8">Two component, sigma54 specific, transcriptional regulator, Fis family</fullName>
    </submittedName>
</protein>
<dbReference type="GO" id="GO:0043565">
    <property type="term" value="F:sequence-specific DNA binding"/>
    <property type="evidence" value="ECO:0007669"/>
    <property type="project" value="InterPro"/>
</dbReference>
<feature type="domain" description="Sigma-54 factor interaction" evidence="6">
    <location>
        <begin position="156"/>
        <end position="384"/>
    </location>
</feature>
<evidence type="ECO:0000259" key="7">
    <source>
        <dbReference type="PROSITE" id="PS50110"/>
    </source>
</evidence>
<evidence type="ECO:0000313" key="8">
    <source>
        <dbReference type="EMBL" id="ACD97324.1"/>
    </source>
</evidence>
<keyword evidence="1" id="KW-0547">Nucleotide-binding</keyword>
<dbReference type="GO" id="GO:0005524">
    <property type="term" value="F:ATP binding"/>
    <property type="evidence" value="ECO:0007669"/>
    <property type="project" value="UniProtKB-KW"/>
</dbReference>
<evidence type="ECO:0000259" key="6">
    <source>
        <dbReference type="PROSITE" id="PS50045"/>
    </source>
</evidence>
<dbReference type="InterPro" id="IPR027417">
    <property type="entry name" value="P-loop_NTPase"/>
</dbReference>
<dbReference type="Pfam" id="PF00158">
    <property type="entry name" value="Sigma54_activat"/>
    <property type="match status" value="1"/>
</dbReference>
<dbReference type="PANTHER" id="PTHR32071">
    <property type="entry name" value="TRANSCRIPTIONAL REGULATORY PROTEIN"/>
    <property type="match status" value="1"/>
</dbReference>
<evidence type="ECO:0000256" key="1">
    <source>
        <dbReference type="ARBA" id="ARBA00022741"/>
    </source>
</evidence>
<proteinExistence type="predicted"/>
<evidence type="ECO:0000256" key="2">
    <source>
        <dbReference type="ARBA" id="ARBA00022840"/>
    </source>
</evidence>
<dbReference type="PROSITE" id="PS00688">
    <property type="entry name" value="SIGMA54_INTERACT_3"/>
    <property type="match status" value="1"/>
</dbReference>
<dbReference type="HOGENOM" id="CLU_000445_0_6_7"/>
<keyword evidence="4" id="KW-0804">Transcription</keyword>
<dbReference type="PROSITE" id="PS50110">
    <property type="entry name" value="RESPONSE_REGULATORY"/>
    <property type="match status" value="1"/>
</dbReference>
<gene>
    <name evidence="8" type="ordered locus">Glov_3624</name>
</gene>
<dbReference type="SMART" id="SM00382">
    <property type="entry name" value="AAA"/>
    <property type="match status" value="1"/>
</dbReference>
<dbReference type="InterPro" id="IPR009057">
    <property type="entry name" value="Homeodomain-like_sf"/>
</dbReference>
<dbReference type="CDD" id="cd00156">
    <property type="entry name" value="REC"/>
    <property type="match status" value="1"/>
</dbReference>
<accession>B3E3Q2</accession>
<dbReference type="Pfam" id="PF25601">
    <property type="entry name" value="AAA_lid_14"/>
    <property type="match status" value="1"/>
</dbReference>
<dbReference type="InterPro" id="IPR001789">
    <property type="entry name" value="Sig_transdc_resp-reg_receiver"/>
</dbReference>
<dbReference type="SUPFAM" id="SSF52540">
    <property type="entry name" value="P-loop containing nucleoside triphosphate hydrolases"/>
    <property type="match status" value="1"/>
</dbReference>
<dbReference type="CDD" id="cd00009">
    <property type="entry name" value="AAA"/>
    <property type="match status" value="1"/>
</dbReference>
<dbReference type="STRING" id="398767.Glov_3624"/>
<evidence type="ECO:0000256" key="4">
    <source>
        <dbReference type="ARBA" id="ARBA00023163"/>
    </source>
</evidence>
<dbReference type="SMART" id="SM00448">
    <property type="entry name" value="REC"/>
    <property type="match status" value="1"/>
</dbReference>
<dbReference type="KEGG" id="glo:Glov_3624"/>
<name>B3E3Q2_TRIL1</name>
<dbReference type="InterPro" id="IPR058031">
    <property type="entry name" value="AAA_lid_NorR"/>
</dbReference>
<dbReference type="InterPro" id="IPR011006">
    <property type="entry name" value="CheY-like_superfamily"/>
</dbReference>
<keyword evidence="9" id="KW-1185">Reference proteome</keyword>
<dbReference type="PANTHER" id="PTHR32071:SF13">
    <property type="entry name" value="RESPONSE REGULATOR HSFA"/>
    <property type="match status" value="1"/>
</dbReference>
<dbReference type="InterPro" id="IPR002078">
    <property type="entry name" value="Sigma_54_int"/>
</dbReference>
<dbReference type="Gene3D" id="3.40.50.2300">
    <property type="match status" value="1"/>
</dbReference>
<feature type="modified residue" description="4-aspartylphosphate" evidence="5">
    <location>
        <position position="61"/>
    </location>
</feature>
<dbReference type="InterPro" id="IPR025944">
    <property type="entry name" value="Sigma_54_int_dom_CS"/>
</dbReference>
<dbReference type="Gene3D" id="1.10.8.60">
    <property type="match status" value="1"/>
</dbReference>
<dbReference type="AlphaFoldDB" id="B3E3Q2"/>
<dbReference type="PRINTS" id="PR01590">
    <property type="entry name" value="HTHFIS"/>
</dbReference>
<organism evidence="8 9">
    <name type="scientific">Trichlorobacter lovleyi (strain ATCC BAA-1151 / DSM 17278 / SZ)</name>
    <name type="common">Geobacter lovleyi</name>
    <dbReference type="NCBI Taxonomy" id="398767"/>
    <lineage>
        <taxon>Bacteria</taxon>
        <taxon>Pseudomonadati</taxon>
        <taxon>Thermodesulfobacteriota</taxon>
        <taxon>Desulfuromonadia</taxon>
        <taxon>Geobacterales</taxon>
        <taxon>Geobacteraceae</taxon>
        <taxon>Trichlorobacter</taxon>
    </lineage>
</organism>
<dbReference type="RefSeq" id="WP_012471642.1">
    <property type="nucleotide sequence ID" value="NC_010814.1"/>
</dbReference>
<dbReference type="GO" id="GO:0000160">
    <property type="term" value="P:phosphorelay signal transduction system"/>
    <property type="evidence" value="ECO:0007669"/>
    <property type="project" value="InterPro"/>
</dbReference>
<evidence type="ECO:0000256" key="5">
    <source>
        <dbReference type="PROSITE-ProRule" id="PRU00169"/>
    </source>
</evidence>
<dbReference type="GO" id="GO:0006355">
    <property type="term" value="P:regulation of DNA-templated transcription"/>
    <property type="evidence" value="ECO:0007669"/>
    <property type="project" value="InterPro"/>
</dbReference>
<evidence type="ECO:0000256" key="3">
    <source>
        <dbReference type="ARBA" id="ARBA00023015"/>
    </source>
</evidence>
<dbReference type="InterPro" id="IPR003593">
    <property type="entry name" value="AAA+_ATPase"/>
</dbReference>
<dbReference type="FunFam" id="3.40.50.300:FF:000006">
    <property type="entry name" value="DNA-binding transcriptional regulator NtrC"/>
    <property type="match status" value="1"/>
</dbReference>
<dbReference type="SUPFAM" id="SSF52172">
    <property type="entry name" value="CheY-like"/>
    <property type="match status" value="1"/>
</dbReference>
<dbReference type="Pfam" id="PF00072">
    <property type="entry name" value="Response_reg"/>
    <property type="match status" value="1"/>
</dbReference>
<dbReference type="Pfam" id="PF02954">
    <property type="entry name" value="HTH_8"/>
    <property type="match status" value="1"/>
</dbReference>
<dbReference type="EMBL" id="CP001089">
    <property type="protein sequence ID" value="ACD97324.1"/>
    <property type="molecule type" value="Genomic_DNA"/>
</dbReference>
<dbReference type="PROSITE" id="PS50045">
    <property type="entry name" value="SIGMA54_INTERACT_4"/>
    <property type="match status" value="1"/>
</dbReference>
<evidence type="ECO:0000313" key="9">
    <source>
        <dbReference type="Proteomes" id="UP000002420"/>
    </source>
</evidence>